<protein>
    <recommendedName>
        <fullName evidence="1">bAvd-like domain-containing protein</fullName>
    </recommendedName>
</protein>
<dbReference type="Proteomes" id="UP000176877">
    <property type="component" value="Unassembled WGS sequence"/>
</dbReference>
<dbReference type="Gene3D" id="1.20.1440.60">
    <property type="entry name" value="23S rRNA-intervening sequence"/>
    <property type="match status" value="1"/>
</dbReference>
<gene>
    <name evidence="2" type="ORF">A3D45_02405</name>
</gene>
<evidence type="ECO:0000259" key="1">
    <source>
        <dbReference type="Pfam" id="PF22296"/>
    </source>
</evidence>
<sequence>MQKTADAYKLWHNFLPHIQRLTRYSLGEKISLLFIELIELIFTAGFAAKENKAVIVKKASLKLDLLKFFMQIAWELKAIDNKKFAELAALLVEIGRMLGGWQKQLIKETPPITGGVRR</sequence>
<dbReference type="EMBL" id="MFFT01000065">
    <property type="protein sequence ID" value="OGF22090.1"/>
    <property type="molecule type" value="Genomic_DNA"/>
</dbReference>
<comment type="caution">
    <text evidence="2">The sequence shown here is derived from an EMBL/GenBank/DDBJ whole genome shotgun (WGS) entry which is preliminary data.</text>
</comment>
<dbReference type="InterPro" id="IPR055360">
    <property type="entry name" value="bAvd"/>
</dbReference>
<dbReference type="Pfam" id="PF22296">
    <property type="entry name" value="bAvd"/>
    <property type="match status" value="1"/>
</dbReference>
<evidence type="ECO:0000313" key="3">
    <source>
        <dbReference type="Proteomes" id="UP000176877"/>
    </source>
</evidence>
<organism evidence="2 3">
    <name type="scientific">Candidatus Falkowbacteria bacterium RIFCSPHIGHO2_02_FULL_42_9</name>
    <dbReference type="NCBI Taxonomy" id="1797986"/>
    <lineage>
        <taxon>Bacteria</taxon>
        <taxon>Candidatus Falkowiibacteriota</taxon>
    </lineage>
</organism>
<feature type="domain" description="bAvd-like" evidence="1">
    <location>
        <begin position="2"/>
        <end position="104"/>
    </location>
</feature>
<dbReference type="InterPro" id="IPR036583">
    <property type="entry name" value="23S_rRNA_IVS_sf"/>
</dbReference>
<evidence type="ECO:0000313" key="2">
    <source>
        <dbReference type="EMBL" id="OGF22090.1"/>
    </source>
</evidence>
<dbReference type="AlphaFoldDB" id="A0A1F5S5U2"/>
<proteinExistence type="predicted"/>
<reference evidence="2 3" key="1">
    <citation type="journal article" date="2016" name="Nat. Commun.">
        <title>Thousands of microbial genomes shed light on interconnected biogeochemical processes in an aquifer system.</title>
        <authorList>
            <person name="Anantharaman K."/>
            <person name="Brown C.T."/>
            <person name="Hug L.A."/>
            <person name="Sharon I."/>
            <person name="Castelle C.J."/>
            <person name="Probst A.J."/>
            <person name="Thomas B.C."/>
            <person name="Singh A."/>
            <person name="Wilkins M.J."/>
            <person name="Karaoz U."/>
            <person name="Brodie E.L."/>
            <person name="Williams K.H."/>
            <person name="Hubbard S.S."/>
            <person name="Banfield J.F."/>
        </authorList>
    </citation>
    <scope>NUCLEOTIDE SEQUENCE [LARGE SCALE GENOMIC DNA]</scope>
</reference>
<dbReference type="CDD" id="cd16376">
    <property type="entry name" value="Avd_like"/>
    <property type="match status" value="1"/>
</dbReference>
<name>A0A1F5S5U2_9BACT</name>
<accession>A0A1F5S5U2</accession>